<accession>A0AAE0YYT9</accession>
<organism evidence="1 2">
    <name type="scientific">Elysia crispata</name>
    <name type="common">lettuce slug</name>
    <dbReference type="NCBI Taxonomy" id="231223"/>
    <lineage>
        <taxon>Eukaryota</taxon>
        <taxon>Metazoa</taxon>
        <taxon>Spiralia</taxon>
        <taxon>Lophotrochozoa</taxon>
        <taxon>Mollusca</taxon>
        <taxon>Gastropoda</taxon>
        <taxon>Heterobranchia</taxon>
        <taxon>Euthyneura</taxon>
        <taxon>Panpulmonata</taxon>
        <taxon>Sacoglossa</taxon>
        <taxon>Placobranchoidea</taxon>
        <taxon>Plakobranchidae</taxon>
        <taxon>Elysia</taxon>
    </lineage>
</organism>
<dbReference type="Proteomes" id="UP001283361">
    <property type="component" value="Unassembled WGS sequence"/>
</dbReference>
<proteinExistence type="predicted"/>
<comment type="caution">
    <text evidence="1">The sequence shown here is derived from an EMBL/GenBank/DDBJ whole genome shotgun (WGS) entry which is preliminary data.</text>
</comment>
<gene>
    <name evidence="1" type="ORF">RRG08_009748</name>
</gene>
<name>A0AAE0YYT9_9GAST</name>
<sequence length="99" mass="11055">MKFLTQEIILSVWHQGRARLVPDDHRFHWITVFRDRYVFVTADQSHQTTGASGPGQTTGVSAPDLTAARRACHARAEPTITADQGCTRLVGSYFLRAKT</sequence>
<evidence type="ECO:0000313" key="2">
    <source>
        <dbReference type="Proteomes" id="UP001283361"/>
    </source>
</evidence>
<evidence type="ECO:0000313" key="1">
    <source>
        <dbReference type="EMBL" id="KAK3759562.1"/>
    </source>
</evidence>
<dbReference type="EMBL" id="JAWDGP010005112">
    <property type="protein sequence ID" value="KAK3759562.1"/>
    <property type="molecule type" value="Genomic_DNA"/>
</dbReference>
<keyword evidence="2" id="KW-1185">Reference proteome</keyword>
<dbReference type="AlphaFoldDB" id="A0AAE0YYT9"/>
<protein>
    <submittedName>
        <fullName evidence="1">Uncharacterized protein</fullName>
    </submittedName>
</protein>
<reference evidence="1" key="1">
    <citation type="journal article" date="2023" name="G3 (Bethesda)">
        <title>A reference genome for the long-term kleptoplast-retaining sea slug Elysia crispata morphotype clarki.</title>
        <authorList>
            <person name="Eastman K.E."/>
            <person name="Pendleton A.L."/>
            <person name="Shaikh M.A."/>
            <person name="Suttiyut T."/>
            <person name="Ogas R."/>
            <person name="Tomko P."/>
            <person name="Gavelis G."/>
            <person name="Widhalm J.R."/>
            <person name="Wisecaver J.H."/>
        </authorList>
    </citation>
    <scope>NUCLEOTIDE SEQUENCE</scope>
    <source>
        <strain evidence="1">ECLA1</strain>
    </source>
</reference>